<reference evidence="11 12" key="1">
    <citation type="submission" date="2015-09" db="EMBL/GenBank/DDBJ databases">
        <authorList>
            <consortium name="Pathogen Informatics"/>
        </authorList>
    </citation>
    <scope>NUCLEOTIDE SEQUENCE [LARGE SCALE GENOMIC DNA]</scope>
    <source>
        <strain evidence="2 11">2789STDY5608822</strain>
        <strain evidence="1 12">2789STDY5608872</strain>
    </source>
</reference>
<evidence type="ECO:0000313" key="3">
    <source>
        <dbReference type="EMBL" id="MDB9004271.1"/>
    </source>
</evidence>
<dbReference type="Proteomes" id="UP001210126">
    <property type="component" value="Unassembled WGS sequence"/>
</dbReference>
<reference evidence="7 14" key="2">
    <citation type="submission" date="2018-08" db="EMBL/GenBank/DDBJ databases">
        <title>A genome reference for cultivated species of the human gut microbiota.</title>
        <authorList>
            <person name="Zou Y."/>
            <person name="Xue W."/>
            <person name="Luo G."/>
        </authorList>
    </citation>
    <scope>NUCLEOTIDE SEQUENCE [LARGE SCALE GENOMIC DNA]</scope>
    <source>
        <strain evidence="7 14">AM30-4</strain>
    </source>
</reference>
<dbReference type="EMBL" id="SRYM01000035">
    <property type="protein sequence ID" value="TGY56473.1"/>
    <property type="molecule type" value="Genomic_DNA"/>
</dbReference>
<dbReference type="EMBL" id="VOHW01000014">
    <property type="protein sequence ID" value="TWV59439.1"/>
    <property type="molecule type" value="Genomic_DNA"/>
</dbReference>
<dbReference type="EMBL" id="JAQMPJ010000002">
    <property type="protein sequence ID" value="MDB9004271.1"/>
    <property type="molecule type" value="Genomic_DNA"/>
</dbReference>
<dbReference type="Proteomes" id="UP000095455">
    <property type="component" value="Unassembled WGS sequence"/>
</dbReference>
<evidence type="ECO:0000313" key="1">
    <source>
        <dbReference type="EMBL" id="CUN20875.1"/>
    </source>
</evidence>
<reference evidence="3" key="7">
    <citation type="submission" date="2023-01" db="EMBL/GenBank/DDBJ databases">
        <title>Human gut microbiome strain richness.</title>
        <authorList>
            <person name="Chen-Liaw A."/>
        </authorList>
    </citation>
    <scope>NUCLEOTIDE SEQUENCE</scope>
    <source>
        <strain evidence="3">RTP21484st1_E5_RTP21484_190118</strain>
    </source>
</reference>
<evidence type="ECO:0000313" key="17">
    <source>
        <dbReference type="Proteomes" id="UP000441358"/>
    </source>
</evidence>
<dbReference type="Proteomes" id="UP000278164">
    <property type="component" value="Unassembled WGS sequence"/>
</dbReference>
<evidence type="ECO:0000313" key="18">
    <source>
        <dbReference type="Proteomes" id="UP000441609"/>
    </source>
</evidence>
<dbReference type="Proteomes" id="UP000461276">
    <property type="component" value="Unassembled WGS sequence"/>
</dbReference>
<reference evidence="17 18" key="4">
    <citation type="journal article" date="2019" name="Nat. Med.">
        <title>A library of human gut bacterial isolates paired with longitudinal multiomics data enables mechanistic microbiome research.</title>
        <authorList>
            <person name="Poyet M."/>
            <person name="Groussin M."/>
            <person name="Gibbons S.M."/>
            <person name="Avila-Pacheco J."/>
            <person name="Jiang X."/>
            <person name="Kearney S.M."/>
            <person name="Perrotta A.R."/>
            <person name="Berdy B."/>
            <person name="Zhao S."/>
            <person name="Lieberman T.D."/>
            <person name="Swanson P.K."/>
            <person name="Smith M."/>
            <person name="Roesemann S."/>
            <person name="Alexander J.E."/>
            <person name="Rich S.A."/>
            <person name="Livny J."/>
            <person name="Vlamakis H."/>
            <person name="Clish C."/>
            <person name="Bullock K."/>
            <person name="Deik A."/>
            <person name="Scott J."/>
            <person name="Pierce K.A."/>
            <person name="Xavier R.J."/>
            <person name="Alm E.J."/>
        </authorList>
    </citation>
    <scope>NUCLEOTIDE SEQUENCE [LARGE SCALE GENOMIC DNA]</scope>
    <source>
        <strain evidence="6 18">BIOML-A20</strain>
        <strain evidence="5 17">BIOML-A32</strain>
        <strain evidence="4 19">BIOML-A9</strain>
    </source>
</reference>
<evidence type="ECO:0000313" key="6">
    <source>
        <dbReference type="EMBL" id="MSB75824.1"/>
    </source>
</evidence>
<evidence type="ECO:0000313" key="16">
    <source>
        <dbReference type="Proteomes" id="UP000315827"/>
    </source>
</evidence>
<dbReference type="EMBL" id="WKMO01000034">
    <property type="protein sequence ID" value="MSB75824.1"/>
    <property type="molecule type" value="Genomic_DNA"/>
</dbReference>
<sequence length="80" mass="9053">MDTTVKIADSYINLLSSFSDEIKLRVIRKLSESLLRGKKKETSIQDSFGAWDDDKSAEEIIAEINKARVLGTRSIESFDE</sequence>
<dbReference type="EMBL" id="CYXP01000005">
    <property type="protein sequence ID" value="CUN20875.1"/>
    <property type="molecule type" value="Genomic_DNA"/>
</dbReference>
<dbReference type="EMBL" id="WKMY01000010">
    <property type="protein sequence ID" value="MRY94474.1"/>
    <property type="molecule type" value="Genomic_DNA"/>
</dbReference>
<dbReference type="EMBL" id="QSJN01000004">
    <property type="protein sequence ID" value="RHD75600.1"/>
    <property type="molecule type" value="Genomic_DNA"/>
</dbReference>
<reference evidence="8 13" key="3">
    <citation type="submission" date="2018-09" db="EMBL/GenBank/DDBJ databases">
        <title>Murine metabolic-syndrome-specific gut microbial biobank.</title>
        <authorList>
            <person name="Liu C."/>
        </authorList>
    </citation>
    <scope>NUCLEOTIDE SEQUENCE [LARGE SCALE GENOMIC DNA]</scope>
    <source>
        <strain evidence="8 13">8-P5</strain>
    </source>
</reference>
<evidence type="ECO:0000313" key="14">
    <source>
        <dbReference type="Proteomes" id="UP000284660"/>
    </source>
</evidence>
<dbReference type="Proteomes" id="UP000310032">
    <property type="component" value="Unassembled WGS sequence"/>
</dbReference>
<evidence type="ECO:0000313" key="7">
    <source>
        <dbReference type="EMBL" id="RHD75600.1"/>
    </source>
</evidence>
<evidence type="ECO:0000313" key="2">
    <source>
        <dbReference type="EMBL" id="CUN47196.1"/>
    </source>
</evidence>
<evidence type="ECO:0000313" key="13">
    <source>
        <dbReference type="Proteomes" id="UP000278164"/>
    </source>
</evidence>
<dbReference type="EMBL" id="WKMC01000016">
    <property type="protein sequence ID" value="MRZ52109.1"/>
    <property type="molecule type" value="Genomic_DNA"/>
</dbReference>
<evidence type="ECO:0000313" key="11">
    <source>
        <dbReference type="Proteomes" id="UP000095455"/>
    </source>
</evidence>
<evidence type="ECO:0000313" key="19">
    <source>
        <dbReference type="Proteomes" id="UP000461276"/>
    </source>
</evidence>
<reference evidence="9 15" key="5">
    <citation type="submission" date="2019-04" db="EMBL/GenBank/DDBJ databases">
        <title>Microbes associate with the intestines of laboratory mice.</title>
        <authorList>
            <person name="Navarre W."/>
            <person name="Wong E."/>
            <person name="Huang K."/>
            <person name="Tropini C."/>
            <person name="Ng K."/>
            <person name="Yu B."/>
        </authorList>
    </citation>
    <scope>NUCLEOTIDE SEQUENCE [LARGE SCALE GENOMIC DNA]</scope>
    <source>
        <strain evidence="9 15">NM39_I3</strain>
    </source>
</reference>
<dbReference type="Proteomes" id="UP000095591">
    <property type="component" value="Unassembled WGS sequence"/>
</dbReference>
<dbReference type="AlphaFoldDB" id="A0A173V3Q0"/>
<organism evidence="1 12">
    <name type="scientific">Parabacteroides distasonis</name>
    <dbReference type="NCBI Taxonomy" id="823"/>
    <lineage>
        <taxon>Bacteria</taxon>
        <taxon>Pseudomonadati</taxon>
        <taxon>Bacteroidota</taxon>
        <taxon>Bacteroidia</taxon>
        <taxon>Bacteroidales</taxon>
        <taxon>Tannerellaceae</taxon>
        <taxon>Parabacteroides</taxon>
    </lineage>
</organism>
<dbReference type="Proteomes" id="UP000284660">
    <property type="component" value="Unassembled WGS sequence"/>
</dbReference>
<evidence type="ECO:0000313" key="12">
    <source>
        <dbReference type="Proteomes" id="UP000095591"/>
    </source>
</evidence>
<evidence type="ECO:0000313" key="8">
    <source>
        <dbReference type="EMBL" id="RLT72365.1"/>
    </source>
</evidence>
<evidence type="ECO:0000313" key="9">
    <source>
        <dbReference type="EMBL" id="TGY56473.1"/>
    </source>
</evidence>
<dbReference type="Proteomes" id="UP000441609">
    <property type="component" value="Unassembled WGS sequence"/>
</dbReference>
<evidence type="ECO:0000313" key="15">
    <source>
        <dbReference type="Proteomes" id="UP000310032"/>
    </source>
</evidence>
<dbReference type="RefSeq" id="WP_005859159.1">
    <property type="nucleotide sequence ID" value="NZ_BQOC01000002.1"/>
</dbReference>
<proteinExistence type="predicted"/>
<gene>
    <name evidence="8" type="ORF">D7V78_16165</name>
    <name evidence="7" type="ORF">DW782_07965</name>
    <name evidence="9" type="ORF">E5342_12260</name>
    <name evidence="2" type="ORF">ERS852380_00439</name>
    <name evidence="1" type="ORF">ERS852429_02534</name>
    <name evidence="10" type="ORF">FSA05_18205</name>
    <name evidence="5" type="ORF">GKD66_18130</name>
    <name evidence="4" type="ORF">GKD67_14815</name>
    <name evidence="6" type="ORF">GKD70_21425</name>
    <name evidence="3" type="ORF">PN599_04550</name>
</gene>
<accession>A0A173V3Q0</accession>
<name>A0A173V3Q0_PARDI</name>
<dbReference type="OrthoDB" id="1096588at2"/>
<protein>
    <submittedName>
        <fullName evidence="1">Uncharacterized protein</fullName>
    </submittedName>
</protein>
<dbReference type="EMBL" id="CYYK01000001">
    <property type="protein sequence ID" value="CUN47196.1"/>
    <property type="molecule type" value="Genomic_DNA"/>
</dbReference>
<evidence type="ECO:0000313" key="4">
    <source>
        <dbReference type="EMBL" id="MRY94474.1"/>
    </source>
</evidence>
<reference evidence="10 16" key="6">
    <citation type="submission" date="2019-07" db="EMBL/GenBank/DDBJ databases">
        <title>Genome sequencing of Parabacteroides distasonis iSURF_7.</title>
        <authorList>
            <person name="Degefu H.N."/>
            <person name="Ruoff K.L."/>
            <person name="Price C.E."/>
            <person name="Valls R.A."/>
            <person name="O'Toole G.A."/>
        </authorList>
    </citation>
    <scope>NUCLEOTIDE SEQUENCE [LARGE SCALE GENOMIC DNA]</scope>
    <source>
        <strain evidence="10 16">CFPLTA003_1B</strain>
    </source>
</reference>
<evidence type="ECO:0000313" key="5">
    <source>
        <dbReference type="EMBL" id="MRZ52109.1"/>
    </source>
</evidence>
<dbReference type="Proteomes" id="UP000315827">
    <property type="component" value="Unassembled WGS sequence"/>
</dbReference>
<dbReference type="EMBL" id="RAYI01000044">
    <property type="protein sequence ID" value="RLT72365.1"/>
    <property type="molecule type" value="Genomic_DNA"/>
</dbReference>
<evidence type="ECO:0000313" key="10">
    <source>
        <dbReference type="EMBL" id="TWV59439.1"/>
    </source>
</evidence>
<dbReference type="Proteomes" id="UP000441358">
    <property type="component" value="Unassembled WGS sequence"/>
</dbReference>